<reference evidence="6" key="1">
    <citation type="submission" date="2022-10" db="EMBL/GenBank/DDBJ databases">
        <title>Rhodococcus sp.75.</title>
        <authorList>
            <person name="Sun M."/>
        </authorList>
    </citation>
    <scope>NUCLEOTIDE SEQUENCE</scope>
    <source>
        <strain evidence="6">75</strain>
    </source>
</reference>
<comment type="cofactor">
    <cofactor evidence="1 4 5">
        <name>pyridoxal 5'-phosphate</name>
        <dbReference type="ChEBI" id="CHEBI:597326"/>
    </cofactor>
</comment>
<dbReference type="GO" id="GO:0016829">
    <property type="term" value="F:lyase activity"/>
    <property type="evidence" value="ECO:0007669"/>
    <property type="project" value="UniProtKB-KW"/>
</dbReference>
<dbReference type="NCBIfam" id="TIGR01325">
    <property type="entry name" value="O_suc_HS_sulf"/>
    <property type="match status" value="1"/>
</dbReference>
<dbReference type="EMBL" id="CP110615">
    <property type="protein sequence ID" value="UZJ23421.1"/>
    <property type="molecule type" value="Genomic_DNA"/>
</dbReference>
<keyword evidence="7" id="KW-1185">Reference proteome</keyword>
<dbReference type="RefSeq" id="WP_265381528.1">
    <property type="nucleotide sequence ID" value="NZ_CP110615.1"/>
</dbReference>
<keyword evidence="4" id="KW-0028">Amino-acid biosynthesis</keyword>
<evidence type="ECO:0000256" key="1">
    <source>
        <dbReference type="ARBA" id="ARBA00001933"/>
    </source>
</evidence>
<comment type="function">
    <text evidence="4">Catalyzes the formation of L-homocysteine from O-succinyl-L-homoserine (OSHS) and hydrogen sulfide.</text>
</comment>
<name>A0ABY6NWD1_9NOCA</name>
<keyword evidence="6" id="KW-0456">Lyase</keyword>
<dbReference type="EC" id="2.5.1.-" evidence="4"/>
<keyword evidence="4" id="KW-0808">Transferase</keyword>
<dbReference type="InterPro" id="IPR015421">
    <property type="entry name" value="PyrdxlP-dep_Trfase_major"/>
</dbReference>
<comment type="subunit">
    <text evidence="4">Homotetramer.</text>
</comment>
<keyword evidence="2 4" id="KW-0663">Pyridoxal phosphate</keyword>
<sequence>MSEPRRLRPDTLAVRGGLSRSGFQETSEALYLTSGFVYDTAADAEAAFVGGAGGGVDRFVYSRYGNPTVATFEERLRLLEGTEDCFATASGMAAVWVSLAALLGAGDRVVAARSLFGSCSVVLSEILPKFGVTTDLVDGADLQQWEAALSTPARAVFFETPSNPMQEIVDVAAVVELAHAAGAKVVVDNVFATPVLQRAGDLGADVVVYSATKHIDGQGRVLGGAVLGSREYVRGPVENLMRHTGPAMAPFNAWVLTKGLETMAMRVRHATASALALATWLEQQPGVRWVRYPFLDSHPQAGLARRQMTGGGTVLTFELDGGKDRAFAVLDALQVVDISNNLGDSKSLVTHPATTTHRRLGVEGRARVGITDGVVRLSVGLEDVADLQEDLEHALRRR</sequence>
<organism evidence="6 7">
    <name type="scientific">Rhodococcus antarcticus</name>
    <dbReference type="NCBI Taxonomy" id="2987751"/>
    <lineage>
        <taxon>Bacteria</taxon>
        <taxon>Bacillati</taxon>
        <taxon>Actinomycetota</taxon>
        <taxon>Actinomycetes</taxon>
        <taxon>Mycobacteriales</taxon>
        <taxon>Nocardiaceae</taxon>
        <taxon>Rhodococcus</taxon>
    </lineage>
</organism>
<proteinExistence type="inferred from homology"/>
<evidence type="ECO:0000256" key="4">
    <source>
        <dbReference type="HAMAP-Rule" id="MF_02056"/>
    </source>
</evidence>
<comment type="pathway">
    <text evidence="4">Amino-acid biosynthesis; L-methionine biosynthesis via de novo pathway; L-homocysteine from O-succinyl-L-homoserine: step 1/1.</text>
</comment>
<keyword evidence="3 4" id="KW-0486">Methionine biosynthesis</keyword>
<evidence type="ECO:0000313" key="7">
    <source>
        <dbReference type="Proteomes" id="UP001164965"/>
    </source>
</evidence>
<dbReference type="InterPro" id="IPR000277">
    <property type="entry name" value="Cys/Met-Metab_PyrdxlP-dep_enz"/>
</dbReference>
<dbReference type="Pfam" id="PF01053">
    <property type="entry name" value="Cys_Met_Meta_PP"/>
    <property type="match status" value="1"/>
</dbReference>
<dbReference type="Gene3D" id="3.40.640.10">
    <property type="entry name" value="Type I PLP-dependent aspartate aminotransferase-like (Major domain)"/>
    <property type="match status" value="1"/>
</dbReference>
<dbReference type="PANTHER" id="PTHR11808">
    <property type="entry name" value="TRANS-SULFURATION ENZYME FAMILY MEMBER"/>
    <property type="match status" value="1"/>
</dbReference>
<protein>
    <recommendedName>
        <fullName evidence="4">O-succinylhomoserine sulfhydrylase</fullName>
        <shortName evidence="4">OSH sulfhydrylase</shortName>
        <shortName evidence="4">OSHS sulfhydrylase</shortName>
        <ecNumber evidence="4">2.5.1.-</ecNumber>
    </recommendedName>
</protein>
<dbReference type="InterPro" id="IPR006234">
    <property type="entry name" value="O-succ-hSer_sulfhydrylase"/>
</dbReference>
<comment type="catalytic activity">
    <reaction evidence="4">
        <text>O-succinyl-L-homoserine + hydrogen sulfide = L-homocysteine + succinate</text>
        <dbReference type="Rhea" id="RHEA:27826"/>
        <dbReference type="ChEBI" id="CHEBI:29919"/>
        <dbReference type="ChEBI" id="CHEBI:30031"/>
        <dbReference type="ChEBI" id="CHEBI:57661"/>
        <dbReference type="ChEBI" id="CHEBI:58199"/>
    </reaction>
</comment>
<dbReference type="SUPFAM" id="SSF53383">
    <property type="entry name" value="PLP-dependent transferases"/>
    <property type="match status" value="1"/>
</dbReference>
<dbReference type="InterPro" id="IPR015424">
    <property type="entry name" value="PyrdxlP-dep_Trfase"/>
</dbReference>
<dbReference type="InterPro" id="IPR015422">
    <property type="entry name" value="PyrdxlP-dep_Trfase_small"/>
</dbReference>
<comment type="similarity">
    <text evidence="4">Belongs to the trans-sulfuration enzymes family. MetZ subfamily.</text>
</comment>
<evidence type="ECO:0000256" key="5">
    <source>
        <dbReference type="RuleBase" id="RU362118"/>
    </source>
</evidence>
<dbReference type="CDD" id="cd00614">
    <property type="entry name" value="CGS_like"/>
    <property type="match status" value="1"/>
</dbReference>
<feature type="modified residue" description="N6-(pyridoxal phosphate)lysine" evidence="4">
    <location>
        <position position="213"/>
    </location>
</feature>
<dbReference type="NCBIfam" id="NF005870">
    <property type="entry name" value="PRK07810.1"/>
    <property type="match status" value="1"/>
</dbReference>
<dbReference type="PIRSF" id="PIRSF001434">
    <property type="entry name" value="CGS"/>
    <property type="match status" value="1"/>
</dbReference>
<accession>A0ABY6NWD1</accession>
<evidence type="ECO:0000256" key="2">
    <source>
        <dbReference type="ARBA" id="ARBA00022898"/>
    </source>
</evidence>
<dbReference type="Gene3D" id="3.90.1150.10">
    <property type="entry name" value="Aspartate Aminotransferase, domain 1"/>
    <property type="match status" value="1"/>
</dbReference>
<dbReference type="PANTHER" id="PTHR11808:SF80">
    <property type="entry name" value="CYSTATHIONINE GAMMA-LYASE"/>
    <property type="match status" value="1"/>
</dbReference>
<dbReference type="Proteomes" id="UP001164965">
    <property type="component" value="Chromosome"/>
</dbReference>
<evidence type="ECO:0000313" key="6">
    <source>
        <dbReference type="EMBL" id="UZJ23421.1"/>
    </source>
</evidence>
<evidence type="ECO:0000256" key="3">
    <source>
        <dbReference type="ARBA" id="ARBA00023167"/>
    </source>
</evidence>
<gene>
    <name evidence="4" type="primary">metZ</name>
    <name evidence="6" type="ORF">RHODO2019_09225</name>
</gene>
<dbReference type="HAMAP" id="MF_02056">
    <property type="entry name" value="MetZ"/>
    <property type="match status" value="1"/>
</dbReference>